<dbReference type="EMBL" id="JBHRTB010000010">
    <property type="protein sequence ID" value="MFC3141855.1"/>
    <property type="molecule type" value="Genomic_DNA"/>
</dbReference>
<dbReference type="InterPro" id="IPR011250">
    <property type="entry name" value="OMP/PagP_B-barrel"/>
</dbReference>
<sequence length="227" mass="24432">MKAVGKIIGAALVAAGFGAALAGPALAETELSFYTGYQAAPHSRVEGNDPGGVGDFSFLSTWEGRPFEMPPYYGFRATYWLQRNPNLGFGLDFSHNKVYADDETLATNGFDRLEFTDGLNTITANVWYRWPGQWMNGRLTPYVGAGAGLAIPHVDVETAGGKTFEYQLTGAAVQAVAGIKYSFNDRWAVFGEYKGTYSMNEADLASGGTLKTDVVTNAINIGVSFSF</sequence>
<protein>
    <submittedName>
        <fullName evidence="4">Outer membrane protein</fullName>
    </submittedName>
</protein>
<dbReference type="InterPro" id="IPR027385">
    <property type="entry name" value="Beta-barrel_OMP"/>
</dbReference>
<comment type="caution">
    <text evidence="4">The sequence shown here is derived from an EMBL/GenBank/DDBJ whole genome shotgun (WGS) entry which is preliminary data.</text>
</comment>
<feature type="chain" id="PRO_5046005501" evidence="2">
    <location>
        <begin position="28"/>
        <end position="227"/>
    </location>
</feature>
<feature type="signal peptide" evidence="2">
    <location>
        <begin position="1"/>
        <end position="27"/>
    </location>
</feature>
<evidence type="ECO:0000313" key="5">
    <source>
        <dbReference type="Proteomes" id="UP001595632"/>
    </source>
</evidence>
<feature type="domain" description="Outer membrane protein beta-barrel" evidence="3">
    <location>
        <begin position="14"/>
        <end position="227"/>
    </location>
</feature>
<evidence type="ECO:0000259" key="3">
    <source>
        <dbReference type="Pfam" id="PF13505"/>
    </source>
</evidence>
<reference evidence="5" key="1">
    <citation type="journal article" date="2019" name="Int. J. Syst. Evol. Microbiol.">
        <title>The Global Catalogue of Microorganisms (GCM) 10K type strain sequencing project: providing services to taxonomists for standard genome sequencing and annotation.</title>
        <authorList>
            <consortium name="The Broad Institute Genomics Platform"/>
            <consortium name="The Broad Institute Genome Sequencing Center for Infectious Disease"/>
            <person name="Wu L."/>
            <person name="Ma J."/>
        </authorList>
    </citation>
    <scope>NUCLEOTIDE SEQUENCE [LARGE SCALE GENOMIC DNA]</scope>
    <source>
        <strain evidence="5">KCTC 52366</strain>
    </source>
</reference>
<gene>
    <name evidence="4" type="ORF">ACFOGP_04000</name>
</gene>
<accession>A0ABV7GKD3</accession>
<evidence type="ECO:0000313" key="4">
    <source>
        <dbReference type="EMBL" id="MFC3141855.1"/>
    </source>
</evidence>
<dbReference type="RefSeq" id="WP_275631895.1">
    <property type="nucleotide sequence ID" value="NZ_JARGYD010000002.1"/>
</dbReference>
<dbReference type="SUPFAM" id="SSF56925">
    <property type="entry name" value="OMPA-like"/>
    <property type="match status" value="1"/>
</dbReference>
<evidence type="ECO:0000256" key="2">
    <source>
        <dbReference type="SAM" id="SignalP"/>
    </source>
</evidence>
<dbReference type="Pfam" id="PF13505">
    <property type="entry name" value="OMP_b-brl"/>
    <property type="match status" value="1"/>
</dbReference>
<dbReference type="Gene3D" id="2.40.160.20">
    <property type="match status" value="1"/>
</dbReference>
<keyword evidence="5" id="KW-1185">Reference proteome</keyword>
<evidence type="ECO:0000256" key="1">
    <source>
        <dbReference type="ARBA" id="ARBA00022729"/>
    </source>
</evidence>
<dbReference type="Proteomes" id="UP001595632">
    <property type="component" value="Unassembled WGS sequence"/>
</dbReference>
<keyword evidence="1 2" id="KW-0732">Signal</keyword>
<organism evidence="4 5">
    <name type="scientific">Psychromarinibacter halotolerans</name>
    <dbReference type="NCBI Taxonomy" id="1775175"/>
    <lineage>
        <taxon>Bacteria</taxon>
        <taxon>Pseudomonadati</taxon>
        <taxon>Pseudomonadota</taxon>
        <taxon>Alphaproteobacteria</taxon>
        <taxon>Rhodobacterales</taxon>
        <taxon>Paracoccaceae</taxon>
        <taxon>Psychromarinibacter</taxon>
    </lineage>
</organism>
<proteinExistence type="predicted"/>
<name>A0ABV7GKD3_9RHOB</name>